<evidence type="ECO:0000313" key="1">
    <source>
        <dbReference type="EMBL" id="GAA3051989.1"/>
    </source>
</evidence>
<sequence length="86" mass="9784">MRPSRPMPTEEVRTLFTEGCLQHHRPRPGQDVASVRRAYAAAFDSWLAEIVQASRDEGRRAAERHLARDGWISWATALPPSEDTTR</sequence>
<accession>A0ABP6LRK8</accession>
<protein>
    <submittedName>
        <fullName evidence="1">Uncharacterized protein</fullName>
    </submittedName>
</protein>
<organism evidence="1 2">
    <name type="scientific">Nesterenkonia aethiopica</name>
    <dbReference type="NCBI Taxonomy" id="269144"/>
    <lineage>
        <taxon>Bacteria</taxon>
        <taxon>Bacillati</taxon>
        <taxon>Actinomycetota</taxon>
        <taxon>Actinomycetes</taxon>
        <taxon>Micrococcales</taxon>
        <taxon>Micrococcaceae</taxon>
        <taxon>Nesterenkonia</taxon>
    </lineage>
</organism>
<dbReference type="EMBL" id="BAAAVT010000001">
    <property type="protein sequence ID" value="GAA3051989.1"/>
    <property type="molecule type" value="Genomic_DNA"/>
</dbReference>
<comment type="caution">
    <text evidence="1">The sequence shown here is derived from an EMBL/GenBank/DDBJ whole genome shotgun (WGS) entry which is preliminary data.</text>
</comment>
<name>A0ABP6LRK8_9MICC</name>
<keyword evidence="2" id="KW-1185">Reference proteome</keyword>
<gene>
    <name evidence="1" type="ORF">GCM10010529_02600</name>
</gene>
<dbReference type="Proteomes" id="UP001500236">
    <property type="component" value="Unassembled WGS sequence"/>
</dbReference>
<proteinExistence type="predicted"/>
<reference evidence="2" key="1">
    <citation type="journal article" date="2019" name="Int. J. Syst. Evol. Microbiol.">
        <title>The Global Catalogue of Microorganisms (GCM) 10K type strain sequencing project: providing services to taxonomists for standard genome sequencing and annotation.</title>
        <authorList>
            <consortium name="The Broad Institute Genomics Platform"/>
            <consortium name="The Broad Institute Genome Sequencing Center for Infectious Disease"/>
            <person name="Wu L."/>
            <person name="Ma J."/>
        </authorList>
    </citation>
    <scope>NUCLEOTIDE SEQUENCE [LARGE SCALE GENOMIC DNA]</scope>
    <source>
        <strain evidence="2">JCM 14309</strain>
    </source>
</reference>
<evidence type="ECO:0000313" key="2">
    <source>
        <dbReference type="Proteomes" id="UP001500236"/>
    </source>
</evidence>